<proteinExistence type="predicted"/>
<evidence type="ECO:0000313" key="1">
    <source>
        <dbReference type="EMBL" id="MBX71992.1"/>
    </source>
</evidence>
<name>A0A2P2QYC1_RHIMU</name>
<protein>
    <submittedName>
        <fullName evidence="1">Uncharacterized protein</fullName>
    </submittedName>
</protein>
<sequence length="33" mass="3643">MLHLLILTTLYFLIGTIQFLQVFSTTILAAGCS</sequence>
<dbReference type="EMBL" id="GGEC01091508">
    <property type="protein sequence ID" value="MBX71992.1"/>
    <property type="molecule type" value="Transcribed_RNA"/>
</dbReference>
<organism evidence="1">
    <name type="scientific">Rhizophora mucronata</name>
    <name type="common">Asiatic mangrove</name>
    <dbReference type="NCBI Taxonomy" id="61149"/>
    <lineage>
        <taxon>Eukaryota</taxon>
        <taxon>Viridiplantae</taxon>
        <taxon>Streptophyta</taxon>
        <taxon>Embryophyta</taxon>
        <taxon>Tracheophyta</taxon>
        <taxon>Spermatophyta</taxon>
        <taxon>Magnoliopsida</taxon>
        <taxon>eudicotyledons</taxon>
        <taxon>Gunneridae</taxon>
        <taxon>Pentapetalae</taxon>
        <taxon>rosids</taxon>
        <taxon>fabids</taxon>
        <taxon>Malpighiales</taxon>
        <taxon>Rhizophoraceae</taxon>
        <taxon>Rhizophora</taxon>
    </lineage>
</organism>
<dbReference type="AlphaFoldDB" id="A0A2P2QYC1"/>
<reference evidence="1" key="1">
    <citation type="submission" date="2018-02" db="EMBL/GenBank/DDBJ databases">
        <title>Rhizophora mucronata_Transcriptome.</title>
        <authorList>
            <person name="Meera S.P."/>
            <person name="Sreeshan A."/>
            <person name="Augustine A."/>
        </authorList>
    </citation>
    <scope>NUCLEOTIDE SEQUENCE</scope>
    <source>
        <tissue evidence="1">Leaf</tissue>
    </source>
</reference>
<accession>A0A2P2QYC1</accession>